<keyword evidence="2" id="KW-0560">Oxidoreductase</keyword>
<accession>A0ABT5BUZ7</accession>
<sequence>MQARRCRRRAQRGTGDAVLRGMAFRKRRSPVLFSAAALVAAALARTAFRALRQLDLRGRVVVITGGSRGLGLLLAEEFGRHGARVAIAGRDAEALYRAEQRLQALGVEVHAAACDLGDRSAAEAFIDGVARAFGRIDVLVNNAGVIQVAPMQDLRVEELDEAMRSNFWSAVHATLRALPHLRRQGRAARIVNVVSIGGRVAVPHLLGYNASKFAMMGFSESVQAELTHGGARGPRVTTVIPGPMRTGSIYNATFGGSPQHEFGWFGLASSLPIATIDARRAARRVVAAAREGRAEVKLGLSSHLLSWAHGIAPQATVRLMGLINALLPPPGGGEGTTRGRDLRTPAQGSVLLRLSNEAARRNNEAPPEAAR</sequence>
<dbReference type="InterPro" id="IPR002347">
    <property type="entry name" value="SDR_fam"/>
</dbReference>
<reference evidence="5 6" key="1">
    <citation type="submission" date="2023-01" db="EMBL/GenBank/DDBJ databases">
        <title>Minimal conservation of predation-associated metabolite biosynthetic gene clusters underscores biosynthetic potential of Myxococcota including descriptions for ten novel species: Archangium lansinium sp. nov., Myxococcus landrumus sp. nov., Nannocystis bai.</title>
        <authorList>
            <person name="Ahearne A."/>
            <person name="Stevens C."/>
            <person name="Dowd S."/>
        </authorList>
    </citation>
    <scope>NUCLEOTIDE SEQUENCE [LARGE SCALE GENOMIC DNA]</scope>
    <source>
        <strain evidence="5 6">WIWO2</strain>
    </source>
</reference>
<protein>
    <submittedName>
        <fullName evidence="5">SDR family NAD(P)-dependent oxidoreductase</fullName>
    </submittedName>
</protein>
<dbReference type="EMBL" id="JAQNDK010000001">
    <property type="protein sequence ID" value="MDC0677956.1"/>
    <property type="molecule type" value="Genomic_DNA"/>
</dbReference>
<dbReference type="PRINTS" id="PR00080">
    <property type="entry name" value="SDRFAMILY"/>
</dbReference>
<evidence type="ECO:0000256" key="3">
    <source>
        <dbReference type="RuleBase" id="RU000363"/>
    </source>
</evidence>
<dbReference type="PRINTS" id="PR00081">
    <property type="entry name" value="GDHRDH"/>
</dbReference>
<dbReference type="SUPFAM" id="SSF51735">
    <property type="entry name" value="NAD(P)-binding Rossmann-fold domains"/>
    <property type="match status" value="1"/>
</dbReference>
<dbReference type="Gene3D" id="3.40.50.720">
    <property type="entry name" value="NAD(P)-binding Rossmann-like Domain"/>
    <property type="match status" value="1"/>
</dbReference>
<feature type="domain" description="Ketoreductase" evidence="4">
    <location>
        <begin position="59"/>
        <end position="247"/>
    </location>
</feature>
<dbReference type="CDD" id="cd05233">
    <property type="entry name" value="SDR_c"/>
    <property type="match status" value="1"/>
</dbReference>
<organism evidence="5 6">
    <name type="scientific">Sorangium atrum</name>
    <dbReference type="NCBI Taxonomy" id="2995308"/>
    <lineage>
        <taxon>Bacteria</taxon>
        <taxon>Pseudomonadati</taxon>
        <taxon>Myxococcota</taxon>
        <taxon>Polyangia</taxon>
        <taxon>Polyangiales</taxon>
        <taxon>Polyangiaceae</taxon>
        <taxon>Sorangium</taxon>
    </lineage>
</organism>
<proteinExistence type="inferred from homology"/>
<name>A0ABT5BUZ7_9BACT</name>
<dbReference type="Proteomes" id="UP001217485">
    <property type="component" value="Unassembled WGS sequence"/>
</dbReference>
<dbReference type="PANTHER" id="PTHR44196">
    <property type="entry name" value="DEHYDROGENASE/REDUCTASE SDR FAMILY MEMBER 7B"/>
    <property type="match status" value="1"/>
</dbReference>
<evidence type="ECO:0000256" key="1">
    <source>
        <dbReference type="ARBA" id="ARBA00006484"/>
    </source>
</evidence>
<evidence type="ECO:0000259" key="4">
    <source>
        <dbReference type="SMART" id="SM00822"/>
    </source>
</evidence>
<evidence type="ECO:0000313" key="6">
    <source>
        <dbReference type="Proteomes" id="UP001217485"/>
    </source>
</evidence>
<dbReference type="InterPro" id="IPR020904">
    <property type="entry name" value="Sc_DH/Rdtase_CS"/>
</dbReference>
<dbReference type="Pfam" id="PF00106">
    <property type="entry name" value="adh_short"/>
    <property type="match status" value="1"/>
</dbReference>
<evidence type="ECO:0000256" key="2">
    <source>
        <dbReference type="ARBA" id="ARBA00023002"/>
    </source>
</evidence>
<comment type="caution">
    <text evidence="5">The sequence shown here is derived from an EMBL/GenBank/DDBJ whole genome shotgun (WGS) entry which is preliminary data.</text>
</comment>
<evidence type="ECO:0000313" key="5">
    <source>
        <dbReference type="EMBL" id="MDC0677956.1"/>
    </source>
</evidence>
<keyword evidence="6" id="KW-1185">Reference proteome</keyword>
<dbReference type="RefSeq" id="WP_272094711.1">
    <property type="nucleotide sequence ID" value="NZ_JAQNDK010000001.1"/>
</dbReference>
<gene>
    <name evidence="5" type="ORF">POL72_09455</name>
</gene>
<dbReference type="SMART" id="SM00822">
    <property type="entry name" value="PKS_KR"/>
    <property type="match status" value="1"/>
</dbReference>
<dbReference type="PROSITE" id="PS00061">
    <property type="entry name" value="ADH_SHORT"/>
    <property type="match status" value="1"/>
</dbReference>
<comment type="similarity">
    <text evidence="1 3">Belongs to the short-chain dehydrogenases/reductases (SDR) family.</text>
</comment>
<dbReference type="PANTHER" id="PTHR44196:SF1">
    <property type="entry name" value="DEHYDROGENASE_REDUCTASE SDR FAMILY MEMBER 7B"/>
    <property type="match status" value="1"/>
</dbReference>
<dbReference type="InterPro" id="IPR036291">
    <property type="entry name" value="NAD(P)-bd_dom_sf"/>
</dbReference>
<dbReference type="InterPro" id="IPR057326">
    <property type="entry name" value="KR_dom"/>
</dbReference>